<dbReference type="PANTHER" id="PTHR38441">
    <property type="entry name" value="INTEGRAL MEMBRANE PROTEIN-RELATED"/>
    <property type="match status" value="1"/>
</dbReference>
<keyword evidence="1" id="KW-0812">Transmembrane</keyword>
<evidence type="ECO:0000256" key="1">
    <source>
        <dbReference type="SAM" id="Phobius"/>
    </source>
</evidence>
<sequence length="111" mass="12800">MVRNGSLAKKKAVDATDYTRIANSPSFQELIKKKYAFIIPMSLFFMVFYFTLPVLTSYTTFLNKPAIGSISWAWLFASAQFIMTWSLCMIYSKRAAKFDVMVEKIIQENKV</sequence>
<dbReference type="Proteomes" id="UP000595254">
    <property type="component" value="Chromosome"/>
</dbReference>
<dbReference type="AlphaFoldDB" id="A0A974NJL2"/>
<keyword evidence="3" id="KW-1185">Reference proteome</keyword>
<keyword evidence="1" id="KW-1133">Transmembrane helix</keyword>
<evidence type="ECO:0000313" key="2">
    <source>
        <dbReference type="EMBL" id="QQS98952.1"/>
    </source>
</evidence>
<dbReference type="Pfam" id="PF04341">
    <property type="entry name" value="DUF485"/>
    <property type="match status" value="1"/>
</dbReference>
<organism evidence="2 3">
    <name type="scientific">Peribacillus psychrosaccharolyticus</name>
    <name type="common">Bacillus psychrosaccharolyticus</name>
    <dbReference type="NCBI Taxonomy" id="1407"/>
    <lineage>
        <taxon>Bacteria</taxon>
        <taxon>Bacillati</taxon>
        <taxon>Bacillota</taxon>
        <taxon>Bacilli</taxon>
        <taxon>Bacillales</taxon>
        <taxon>Bacillaceae</taxon>
        <taxon>Peribacillus</taxon>
    </lineage>
</organism>
<dbReference type="EMBL" id="CP068053">
    <property type="protein sequence ID" value="QQS98952.1"/>
    <property type="molecule type" value="Genomic_DNA"/>
</dbReference>
<feature type="transmembrane region" description="Helical" evidence="1">
    <location>
        <begin position="35"/>
        <end position="52"/>
    </location>
</feature>
<dbReference type="KEGG" id="ppsr:I6J18_14965"/>
<feature type="transmembrane region" description="Helical" evidence="1">
    <location>
        <begin position="72"/>
        <end position="91"/>
    </location>
</feature>
<name>A0A974NJL2_PERPY</name>
<dbReference type="PANTHER" id="PTHR38441:SF1">
    <property type="entry name" value="MEMBRANE PROTEIN"/>
    <property type="match status" value="1"/>
</dbReference>
<accession>A0A974NJL2</accession>
<protein>
    <submittedName>
        <fullName evidence="2">DUF485 domain-containing protein</fullName>
    </submittedName>
</protein>
<keyword evidence="1" id="KW-0472">Membrane</keyword>
<dbReference type="InterPro" id="IPR007436">
    <property type="entry name" value="DUF485"/>
</dbReference>
<evidence type="ECO:0000313" key="3">
    <source>
        <dbReference type="Proteomes" id="UP000595254"/>
    </source>
</evidence>
<dbReference type="RefSeq" id="WP_040374642.1">
    <property type="nucleotide sequence ID" value="NZ_CP068053.1"/>
</dbReference>
<proteinExistence type="predicted"/>
<reference evidence="2 3" key="1">
    <citation type="submission" date="2021-01" db="EMBL/GenBank/DDBJ databases">
        <title>FDA dAtabase for Regulatory Grade micrObial Sequences (FDA-ARGOS): Supporting development and validation of Infectious Disease Dx tests.</title>
        <authorList>
            <person name="Nelson B."/>
            <person name="Plummer A."/>
            <person name="Tallon L."/>
            <person name="Sadzewicz L."/>
            <person name="Zhao X."/>
            <person name="Boylan J."/>
            <person name="Ott S."/>
            <person name="Bowen H."/>
            <person name="Vavikolanu K."/>
            <person name="Mehta A."/>
            <person name="Aluvathingal J."/>
            <person name="Nadendla S."/>
            <person name="Myers T."/>
            <person name="Yan Y."/>
            <person name="Sichtig H."/>
        </authorList>
    </citation>
    <scope>NUCLEOTIDE SEQUENCE [LARGE SCALE GENOMIC DNA]</scope>
    <source>
        <strain evidence="2 3">FDAARGOS_1161</strain>
    </source>
</reference>
<gene>
    <name evidence="2" type="ORF">I6J18_14965</name>
</gene>